<comment type="caution">
    <text evidence="1">The sequence shown here is derived from an EMBL/GenBank/DDBJ whole genome shotgun (WGS) entry which is preliminary data.</text>
</comment>
<protein>
    <submittedName>
        <fullName evidence="1">Uncharacterized protein</fullName>
    </submittedName>
</protein>
<name>A0AA40FVB7_9HYME</name>
<keyword evidence="2" id="KW-1185">Reference proteome</keyword>
<reference evidence="1" key="1">
    <citation type="submission" date="2021-10" db="EMBL/GenBank/DDBJ databases">
        <title>Melipona bicolor Genome sequencing and assembly.</title>
        <authorList>
            <person name="Araujo N.S."/>
            <person name="Arias M.C."/>
        </authorList>
    </citation>
    <scope>NUCLEOTIDE SEQUENCE</scope>
    <source>
        <strain evidence="1">USP_2M_L1-L4_2017</strain>
        <tissue evidence="1">Whole body</tissue>
    </source>
</reference>
<proteinExistence type="predicted"/>
<sequence length="140" mass="15453">MESLVTQVARSFDDLDRGVSFTDAIDDVLSHVGLTSDSDSDCVSGRSEPGAYRWSSALGTHVVAGCTCLKGWGHTEREPPGVERRTCTHKYKYKVAKLKKGNAGNKPLVPLTCKLVVKLLMYDEELDRKADRLESLYSCL</sequence>
<organism evidence="1 2">
    <name type="scientific">Melipona bicolor</name>
    <dbReference type="NCBI Taxonomy" id="60889"/>
    <lineage>
        <taxon>Eukaryota</taxon>
        <taxon>Metazoa</taxon>
        <taxon>Ecdysozoa</taxon>
        <taxon>Arthropoda</taxon>
        <taxon>Hexapoda</taxon>
        <taxon>Insecta</taxon>
        <taxon>Pterygota</taxon>
        <taxon>Neoptera</taxon>
        <taxon>Endopterygota</taxon>
        <taxon>Hymenoptera</taxon>
        <taxon>Apocrita</taxon>
        <taxon>Aculeata</taxon>
        <taxon>Apoidea</taxon>
        <taxon>Anthophila</taxon>
        <taxon>Apidae</taxon>
        <taxon>Melipona</taxon>
    </lineage>
</organism>
<accession>A0AA40FVB7</accession>
<dbReference type="AlphaFoldDB" id="A0AA40FVB7"/>
<gene>
    <name evidence="1" type="ORF">K0M31_004714</name>
</gene>
<evidence type="ECO:0000313" key="1">
    <source>
        <dbReference type="EMBL" id="KAK1126072.1"/>
    </source>
</evidence>
<dbReference type="Proteomes" id="UP001177670">
    <property type="component" value="Unassembled WGS sequence"/>
</dbReference>
<dbReference type="EMBL" id="JAHYIQ010000014">
    <property type="protein sequence ID" value="KAK1126072.1"/>
    <property type="molecule type" value="Genomic_DNA"/>
</dbReference>
<evidence type="ECO:0000313" key="2">
    <source>
        <dbReference type="Proteomes" id="UP001177670"/>
    </source>
</evidence>